<dbReference type="HOGENOM" id="CLU_265086_0_0_0"/>
<protein>
    <submittedName>
        <fullName evidence="2">Uncharacterized protein</fullName>
    </submittedName>
</protein>
<feature type="region of interest" description="Disordered" evidence="1">
    <location>
        <begin position="673"/>
        <end position="702"/>
    </location>
</feature>
<sequence length="1258" mass="137880">MADQLLLAELERRLASCGQIAAWLRPLRESGLALGGNSDVLRWLVDEYLPHLAVESEQLGSFDPGFAGRTRTLDHDAAVQQLVRAPVASLAQLSTLYEHGRERFSMFDPASAYVARSAEVAYFLTLDEHAPAAIAAWCRLAGSVDELSLRYELIEALDAIAPLPLVDALIDAWLDRSRQTDDLSSIMTRVKEELAHARRSQSAAAETWWQVPRAAGRLRVVLKLLDPQHQWADVDTCLQQFRTLQEPVVAPAWAALGYPAEASRNLQGSVIRYAWFLPQALEMQGRFAEAMELQAEITSALAPENQAATPPQLVAMLRRALLFRMHGMHSKFHEQWRALAPAGQFDELEPALLSASHWIENLTFSYDAALAAHLLMSEGSRATLRWLERRLGITSFAAATDHEIGAAVQSQLPRLLATLPIIAGGLSQLLAPQQSLRLLELALGTWGVSDNDLAEQLRRAPVQALRGLVPYVAQWLVASGNPRRAACYFFPEASANPAERVDHFAALLSAWGIDREQETLAWITFCDVAFSIFRALSWHEAEELWLAYVTADLAWTAARGNATQSLLAANLSERCLTLPAAYRAPYASELCTQVGLLLRHAVASAGAAAADRVVTLQSTMRARHVASRSLVTLSLRAENFDAARKLRCEALVIDAELSQRVLREQIRLRRAERHARELQPPRATTSSIAAASPPGWSMPRANDQTAEWSQALPFALDLRASPAWESLDPGTTDQLAPRGLSDSLPATDDAPEMAYSSQRLAATLAPHEALLTLGFALTGEFVWNLFRCEQDDLALVASDAGSGSATDEQRVQSAIDRLEMAMRLAWPIDAAASWKSQVESEVAAISFGLRKSLDRATLERQYRLLLDRLAEFRPLVAAARSAFDAAFSGSAAISSADWNAWWQNALAELPDTATVESELHERLASALDNLLAELSTILPIATIATHLRPDDHLLLQVEGTLHAIPLAMLHAGGAAGSREKFLCEQVSTLQVIPSLLALADLRQAEAAANFDSSRPQLLSLSSLDRDDPREAPVAQLFERQQAALRAELLGQTPIAIDWTIAGSDPPGSYSTLQTMLAERRAIPLATLVGHGSSSPGGMLLQASPPEARERYELWTGSELWTATSERTATRAMTEDLAAVQLLLQVSCSIGRIRQSGLQDFDGFCIRLFESGLRSTIAARWRIHGSQAVLLATEIARDYLTRRMREADAPTNHRRDRAESLAAVRLRWIHELRSSDAATAARARERSATLAAFELFGLG</sequence>
<dbReference type="EMBL" id="CP001848">
    <property type="protein sequence ID" value="ADB16136.1"/>
    <property type="molecule type" value="Genomic_DNA"/>
</dbReference>
<dbReference type="KEGG" id="psl:Psta_1461"/>
<keyword evidence="3" id="KW-1185">Reference proteome</keyword>
<evidence type="ECO:0000256" key="1">
    <source>
        <dbReference type="SAM" id="MobiDB-lite"/>
    </source>
</evidence>
<gene>
    <name evidence="2" type="ordered locus">Psta_1461</name>
</gene>
<proteinExistence type="predicted"/>
<accession>D2QXF1</accession>
<feature type="compositionally biased region" description="Low complexity" evidence="1">
    <location>
        <begin position="680"/>
        <end position="694"/>
    </location>
</feature>
<dbReference type="OrthoDB" id="3493942at2"/>
<dbReference type="STRING" id="530564.Psta_1461"/>
<evidence type="ECO:0000313" key="2">
    <source>
        <dbReference type="EMBL" id="ADB16136.1"/>
    </source>
</evidence>
<dbReference type="AlphaFoldDB" id="D2QXF1"/>
<reference evidence="2 3" key="1">
    <citation type="journal article" date="2009" name="Stand. Genomic Sci.">
        <title>Complete genome sequence of Pirellula staleyi type strain (ATCC 27377).</title>
        <authorList>
            <person name="Clum A."/>
            <person name="Tindall B.J."/>
            <person name="Sikorski J."/>
            <person name="Ivanova N."/>
            <person name="Mavrommatis K."/>
            <person name="Lucas S."/>
            <person name="Glavina del Rio T."/>
            <person name="Nolan M."/>
            <person name="Chen F."/>
            <person name="Tice H."/>
            <person name="Pitluck S."/>
            <person name="Cheng J.F."/>
            <person name="Chertkov O."/>
            <person name="Brettin T."/>
            <person name="Han C."/>
            <person name="Detter J.C."/>
            <person name="Kuske C."/>
            <person name="Bruce D."/>
            <person name="Goodwin L."/>
            <person name="Ovchinikova G."/>
            <person name="Pati A."/>
            <person name="Mikhailova N."/>
            <person name="Chen A."/>
            <person name="Palaniappan K."/>
            <person name="Land M."/>
            <person name="Hauser L."/>
            <person name="Chang Y.J."/>
            <person name="Jeffries C.D."/>
            <person name="Chain P."/>
            <person name="Rohde M."/>
            <person name="Goker M."/>
            <person name="Bristow J."/>
            <person name="Eisen J.A."/>
            <person name="Markowitz V."/>
            <person name="Hugenholtz P."/>
            <person name="Kyrpides N.C."/>
            <person name="Klenk H.P."/>
            <person name="Lapidus A."/>
        </authorList>
    </citation>
    <scope>NUCLEOTIDE SEQUENCE [LARGE SCALE GENOMIC DNA]</scope>
    <source>
        <strain evidence="3">ATCC 27377 / DSM 6068 / ICPB 4128</strain>
    </source>
</reference>
<organism evidence="2 3">
    <name type="scientific">Pirellula staleyi (strain ATCC 27377 / DSM 6068 / ICPB 4128)</name>
    <name type="common">Pirella staleyi</name>
    <dbReference type="NCBI Taxonomy" id="530564"/>
    <lineage>
        <taxon>Bacteria</taxon>
        <taxon>Pseudomonadati</taxon>
        <taxon>Planctomycetota</taxon>
        <taxon>Planctomycetia</taxon>
        <taxon>Pirellulales</taxon>
        <taxon>Pirellulaceae</taxon>
        <taxon>Pirellula</taxon>
    </lineage>
</organism>
<name>D2QXF1_PIRSD</name>
<evidence type="ECO:0000313" key="3">
    <source>
        <dbReference type="Proteomes" id="UP000001887"/>
    </source>
</evidence>
<dbReference type="Proteomes" id="UP000001887">
    <property type="component" value="Chromosome"/>
</dbReference>